<dbReference type="AlphaFoldDB" id="A0AA34RCY7"/>
<protein>
    <recommendedName>
        <fullName evidence="5">Secreted protein</fullName>
    </recommendedName>
</protein>
<keyword evidence="4" id="KW-1185">Reference proteome</keyword>
<dbReference type="KEGG" id="cpm:G5S_0450"/>
<dbReference type="Proteomes" id="UP000008305">
    <property type="component" value="Chromosome"/>
</dbReference>
<evidence type="ECO:0000256" key="1">
    <source>
        <dbReference type="SAM" id="MobiDB-lite"/>
    </source>
</evidence>
<name>A0AA34RCY7_CHLPE</name>
<feature type="signal peptide" evidence="2">
    <location>
        <begin position="1"/>
        <end position="19"/>
    </location>
</feature>
<proteinExistence type="predicted"/>
<dbReference type="RefSeq" id="WP_013712521.1">
    <property type="nucleotide sequence ID" value="NC_015408.1"/>
</dbReference>
<keyword evidence="2" id="KW-0732">Signal</keyword>
<feature type="chain" id="PRO_5041303003" description="Secreted protein" evidence="2">
    <location>
        <begin position="20"/>
        <end position="58"/>
    </location>
</feature>
<evidence type="ECO:0000256" key="2">
    <source>
        <dbReference type="SAM" id="SignalP"/>
    </source>
</evidence>
<dbReference type="EMBL" id="CP002608">
    <property type="protein sequence ID" value="AEB41443.1"/>
    <property type="molecule type" value="Genomic_DNA"/>
</dbReference>
<accession>A0AA34RCY7</accession>
<sequence length="58" mass="6193">MKKLILTLLLALVVPGVQTSLFANFCENVECGNPDNGEEKGDNGNNGDQQTPDAESQD</sequence>
<organism evidence="3 4">
    <name type="scientific">Chlamydia pecorum (strain ATCC VR-628 / DSM 29919 / E58)</name>
    <name type="common">Chlamydophila pecorum</name>
    <dbReference type="NCBI Taxonomy" id="331635"/>
    <lineage>
        <taxon>Bacteria</taxon>
        <taxon>Pseudomonadati</taxon>
        <taxon>Chlamydiota</taxon>
        <taxon>Chlamydiia</taxon>
        <taxon>Chlamydiales</taxon>
        <taxon>Chlamydiaceae</taxon>
        <taxon>Chlamydia/Chlamydophila group</taxon>
        <taxon>Chlamydia</taxon>
    </lineage>
</organism>
<feature type="region of interest" description="Disordered" evidence="1">
    <location>
        <begin position="32"/>
        <end position="58"/>
    </location>
</feature>
<gene>
    <name evidence="3" type="ordered locus">G5S_0450</name>
</gene>
<feature type="compositionally biased region" description="Polar residues" evidence="1">
    <location>
        <begin position="49"/>
        <end position="58"/>
    </location>
</feature>
<evidence type="ECO:0000313" key="4">
    <source>
        <dbReference type="Proteomes" id="UP000008305"/>
    </source>
</evidence>
<reference evidence="3 4" key="1">
    <citation type="journal article" date="2011" name="J. Bacteriol.">
        <title>Genome sequence of the obligate intracellular animal pathogen Chlamydia pecorum E58.</title>
        <authorList>
            <person name="Mojica S."/>
            <person name="Huot Creasy H."/>
            <person name="Daugherty S."/>
            <person name="Read T.D."/>
            <person name="Kim T."/>
            <person name="Kaltenboeck B."/>
            <person name="Bavoil P."/>
            <person name="Myers G.S."/>
        </authorList>
    </citation>
    <scope>NUCLEOTIDE SEQUENCE [LARGE SCALE GENOMIC DNA]</scope>
    <source>
        <strain evidence="3 4">E58</strain>
    </source>
</reference>
<evidence type="ECO:0008006" key="5">
    <source>
        <dbReference type="Google" id="ProtNLM"/>
    </source>
</evidence>
<evidence type="ECO:0000313" key="3">
    <source>
        <dbReference type="EMBL" id="AEB41443.1"/>
    </source>
</evidence>